<dbReference type="CDD" id="cd02248">
    <property type="entry name" value="Peptidase_C1A"/>
    <property type="match status" value="1"/>
</dbReference>
<evidence type="ECO:0000256" key="4">
    <source>
        <dbReference type="ARBA" id="ARBA00022807"/>
    </source>
</evidence>
<evidence type="ECO:0000256" key="2">
    <source>
        <dbReference type="ARBA" id="ARBA00022670"/>
    </source>
</evidence>
<dbReference type="OrthoDB" id="10253408at2759"/>
<dbReference type="PROSITE" id="PS00640">
    <property type="entry name" value="THIOL_PROTEASE_ASN"/>
    <property type="match status" value="1"/>
</dbReference>
<evidence type="ECO:0008006" key="12">
    <source>
        <dbReference type="Google" id="ProtNLM"/>
    </source>
</evidence>
<dbReference type="SMART" id="SM00645">
    <property type="entry name" value="Pept_C1"/>
    <property type="match status" value="1"/>
</dbReference>
<evidence type="ECO:0000256" key="3">
    <source>
        <dbReference type="ARBA" id="ARBA00022801"/>
    </source>
</evidence>
<feature type="domain" description="Peptidase C1A papain C-terminal" evidence="8">
    <location>
        <begin position="110"/>
        <end position="326"/>
    </location>
</feature>
<dbReference type="GO" id="GO:0008234">
    <property type="term" value="F:cysteine-type peptidase activity"/>
    <property type="evidence" value="ECO:0007669"/>
    <property type="project" value="UniProtKB-KW"/>
</dbReference>
<dbReference type="PRINTS" id="PR00705">
    <property type="entry name" value="PAPAIN"/>
</dbReference>
<dbReference type="AlphaFoldDB" id="A0A9P0E6W2"/>
<evidence type="ECO:0000259" key="9">
    <source>
        <dbReference type="SMART" id="SM00848"/>
    </source>
</evidence>
<keyword evidence="2" id="KW-0645">Protease</keyword>
<dbReference type="EMBL" id="OV725077">
    <property type="protein sequence ID" value="CAH1391940.1"/>
    <property type="molecule type" value="Genomic_DNA"/>
</dbReference>
<dbReference type="InterPro" id="IPR039417">
    <property type="entry name" value="Peptidase_C1A_papain-like"/>
</dbReference>
<dbReference type="InterPro" id="IPR038765">
    <property type="entry name" value="Papain-like_cys_pep_sf"/>
</dbReference>
<dbReference type="SUPFAM" id="SSF54001">
    <property type="entry name" value="Cysteine proteinases"/>
    <property type="match status" value="1"/>
</dbReference>
<keyword evidence="4" id="KW-0788">Thiol protease</keyword>
<dbReference type="Proteomes" id="UP001152798">
    <property type="component" value="Chromosome 1"/>
</dbReference>
<dbReference type="PANTHER" id="PTHR12411">
    <property type="entry name" value="CYSTEINE PROTEASE FAMILY C1-RELATED"/>
    <property type="match status" value="1"/>
</dbReference>
<accession>A0A9P0E6W2</accession>
<proteinExistence type="inferred from homology"/>
<dbReference type="Pfam" id="PF08246">
    <property type="entry name" value="Inhibitor_I29"/>
    <property type="match status" value="1"/>
</dbReference>
<dbReference type="InterPro" id="IPR013201">
    <property type="entry name" value="Prot_inhib_I29"/>
</dbReference>
<sequence length="328" mass="36362">MKVILLLAMVAFAAATPAIKEQWTSFKRQHGKSYHSIEEERLRMNIFNHNQKKIEEHNAKFEAGLVTYSMKMNHLGDMLPEEVAHLGLKRKSEMRQVPSFTFLPPANVEIPKSIDWRQSGAVTPMKDQGHCGSCWAFSSTGAVEGQLFRKTGKLVSLSEQQLVDCSDGYGNGGCDGGFMDSSFNYLKDVEGLESENSYPYEAKNNTCRYNKDKVVPGTKVKAYYDIKELDDDALLAAVATVGPISVGVTAANDGFLYYEKGIFDGESCGGDITHAILLVGYGSENGEDYWLVKNSWGLDWGEDGYMKMTRSIKNVCEISSMASYPILS</sequence>
<dbReference type="PROSITE" id="PS00139">
    <property type="entry name" value="THIOL_PROTEASE_CYS"/>
    <property type="match status" value="1"/>
</dbReference>
<dbReference type="InterPro" id="IPR000668">
    <property type="entry name" value="Peptidase_C1A_C"/>
</dbReference>
<evidence type="ECO:0000256" key="7">
    <source>
        <dbReference type="SAM" id="SignalP"/>
    </source>
</evidence>
<keyword evidence="3" id="KW-0378">Hydrolase</keyword>
<evidence type="ECO:0000313" key="10">
    <source>
        <dbReference type="EMBL" id="CAH1391940.1"/>
    </source>
</evidence>
<gene>
    <name evidence="10" type="ORF">NEZAVI_LOCUS2856</name>
</gene>
<evidence type="ECO:0000256" key="1">
    <source>
        <dbReference type="ARBA" id="ARBA00008455"/>
    </source>
</evidence>
<dbReference type="InterPro" id="IPR013128">
    <property type="entry name" value="Peptidase_C1A"/>
</dbReference>
<evidence type="ECO:0000256" key="5">
    <source>
        <dbReference type="ARBA" id="ARBA00023145"/>
    </source>
</evidence>
<organism evidence="10 11">
    <name type="scientific">Nezara viridula</name>
    <name type="common">Southern green stink bug</name>
    <name type="synonym">Cimex viridulus</name>
    <dbReference type="NCBI Taxonomy" id="85310"/>
    <lineage>
        <taxon>Eukaryota</taxon>
        <taxon>Metazoa</taxon>
        <taxon>Ecdysozoa</taxon>
        <taxon>Arthropoda</taxon>
        <taxon>Hexapoda</taxon>
        <taxon>Insecta</taxon>
        <taxon>Pterygota</taxon>
        <taxon>Neoptera</taxon>
        <taxon>Paraneoptera</taxon>
        <taxon>Hemiptera</taxon>
        <taxon>Heteroptera</taxon>
        <taxon>Panheteroptera</taxon>
        <taxon>Pentatomomorpha</taxon>
        <taxon>Pentatomoidea</taxon>
        <taxon>Pentatomidae</taxon>
        <taxon>Pentatominae</taxon>
        <taxon>Nezara</taxon>
    </lineage>
</organism>
<feature type="chain" id="PRO_5040449080" description="Cathepsin L" evidence="7">
    <location>
        <begin position="16"/>
        <end position="328"/>
    </location>
</feature>
<reference evidence="10" key="1">
    <citation type="submission" date="2022-01" db="EMBL/GenBank/DDBJ databases">
        <authorList>
            <person name="King R."/>
        </authorList>
    </citation>
    <scope>NUCLEOTIDE SEQUENCE</scope>
</reference>
<dbReference type="Gene3D" id="3.90.70.10">
    <property type="entry name" value="Cysteine proteinases"/>
    <property type="match status" value="1"/>
</dbReference>
<evidence type="ECO:0000256" key="6">
    <source>
        <dbReference type="ARBA" id="ARBA00023157"/>
    </source>
</evidence>
<dbReference type="InterPro" id="IPR025660">
    <property type="entry name" value="Pept_his_AS"/>
</dbReference>
<keyword evidence="11" id="KW-1185">Reference proteome</keyword>
<dbReference type="PROSITE" id="PS00639">
    <property type="entry name" value="THIOL_PROTEASE_HIS"/>
    <property type="match status" value="1"/>
</dbReference>
<dbReference type="InterPro" id="IPR025661">
    <property type="entry name" value="Pept_asp_AS"/>
</dbReference>
<dbReference type="Pfam" id="PF00112">
    <property type="entry name" value="Peptidase_C1"/>
    <property type="match status" value="1"/>
</dbReference>
<protein>
    <recommendedName>
        <fullName evidence="12">Cathepsin L</fullName>
    </recommendedName>
</protein>
<dbReference type="SMART" id="SM00848">
    <property type="entry name" value="Inhibitor_I29"/>
    <property type="match status" value="1"/>
</dbReference>
<keyword evidence="7" id="KW-0732">Signal</keyword>
<evidence type="ECO:0000259" key="8">
    <source>
        <dbReference type="SMART" id="SM00645"/>
    </source>
</evidence>
<dbReference type="InterPro" id="IPR000169">
    <property type="entry name" value="Pept_cys_AS"/>
</dbReference>
<comment type="similarity">
    <text evidence="1">Belongs to the peptidase C1 family.</text>
</comment>
<keyword evidence="5" id="KW-0865">Zymogen</keyword>
<name>A0A9P0E6W2_NEZVI</name>
<keyword evidence="6" id="KW-1015">Disulfide bond</keyword>
<feature type="domain" description="Cathepsin propeptide inhibitor" evidence="9">
    <location>
        <begin position="23"/>
        <end position="83"/>
    </location>
</feature>
<evidence type="ECO:0000313" key="11">
    <source>
        <dbReference type="Proteomes" id="UP001152798"/>
    </source>
</evidence>
<feature type="signal peptide" evidence="7">
    <location>
        <begin position="1"/>
        <end position="15"/>
    </location>
</feature>
<dbReference type="GO" id="GO:0006508">
    <property type="term" value="P:proteolysis"/>
    <property type="evidence" value="ECO:0007669"/>
    <property type="project" value="UniProtKB-KW"/>
</dbReference>
<dbReference type="FunFam" id="3.90.70.10:FF:000006">
    <property type="entry name" value="Cathepsin S"/>
    <property type="match status" value="1"/>
</dbReference>